<protein>
    <recommendedName>
        <fullName evidence="1">CTLH domain-containing protein</fullName>
    </recommendedName>
</protein>
<dbReference type="VEuPathDB" id="MicrosporidiaDB:M970_020960"/>
<dbReference type="AlphaFoldDB" id="M1K913"/>
<gene>
    <name evidence="2" type="ORF">ECU02_1010</name>
</gene>
<evidence type="ECO:0000259" key="1">
    <source>
        <dbReference type="PROSITE" id="PS50897"/>
    </source>
</evidence>
<dbReference type="InterPro" id="IPR006595">
    <property type="entry name" value="CTLH_C"/>
</dbReference>
<dbReference type="VEuPathDB" id="MicrosporidiaDB:AEWD_020980"/>
<accession>M1K913</accession>
<dbReference type="InterPro" id="IPR013144">
    <property type="entry name" value="CRA_dom"/>
</dbReference>
<dbReference type="PROSITE" id="PS50896">
    <property type="entry name" value="LISH"/>
    <property type="match status" value="1"/>
</dbReference>
<feature type="domain" description="CTLH" evidence="1">
    <location>
        <begin position="84"/>
        <end position="141"/>
    </location>
</feature>
<reference evidence="2" key="1">
    <citation type="journal article" date="2013" name="Eukaryot. Cell">
        <title>Extremely Reduced Levels of Heterozygosity in the Vertebrate Pathogen Encephalitozoon cuniculi.</title>
        <authorList>
            <person name="Selman M."/>
            <person name="Sak B."/>
            <person name="Kvac M."/>
            <person name="Farinelli L."/>
            <person name="Weiss L.M."/>
            <person name="Corradi N."/>
        </authorList>
    </citation>
    <scope>NUCLEOTIDE SEQUENCE</scope>
</reference>
<dbReference type="InterPro" id="IPR024964">
    <property type="entry name" value="CTLH/CRA"/>
</dbReference>
<dbReference type="SMART" id="SM00757">
    <property type="entry name" value="CRA"/>
    <property type="match status" value="1"/>
</dbReference>
<proteinExistence type="predicted"/>
<dbReference type="Pfam" id="PF10607">
    <property type="entry name" value="CTLH"/>
    <property type="match status" value="1"/>
</dbReference>
<dbReference type="PROSITE" id="PS50897">
    <property type="entry name" value="CTLH"/>
    <property type="match status" value="1"/>
</dbReference>
<dbReference type="VEuPathDB" id="MicrosporidiaDB:ECU02_1010"/>
<dbReference type="PANTHER" id="PTHR12864">
    <property type="entry name" value="RAN BINDING PROTEIN 9-RELATED"/>
    <property type="match status" value="1"/>
</dbReference>
<dbReference type="InterPro" id="IPR006594">
    <property type="entry name" value="LisH"/>
</dbReference>
<dbReference type="SMART" id="SM00667">
    <property type="entry name" value="LisH"/>
    <property type="match status" value="1"/>
</dbReference>
<organism evidence="2">
    <name type="scientific">Encephalitozoon cuniculi</name>
    <name type="common">Microsporidian parasite</name>
    <dbReference type="NCBI Taxonomy" id="6035"/>
    <lineage>
        <taxon>Eukaryota</taxon>
        <taxon>Fungi</taxon>
        <taxon>Fungi incertae sedis</taxon>
        <taxon>Microsporidia</taxon>
        <taxon>Unikaryonidae</taxon>
        <taxon>Encephalitozoon</taxon>
    </lineage>
</organism>
<sequence>MMNSAHATWQIGDNSVNNRSLAMSLDKTKSKSYENKMEEWLSVVSVKVPDLNGLVLDYLMHEGLGDVAAEFAKDVEIPFATSSFLDHRSRIRGAIEEGNIDMAISKINDLNSEIIDSNIELYYFLMEQKACEQAQATRGDSENMDGQKVFVLLEEVLEFVRSELSSIVEENPSLGQHFEDLLEFVVFNSKKEAVVERRRRLAEYVNRCILEKYEVTENELKKILNGIVSGEKSLTEKYKFPTFNESFAA</sequence>
<dbReference type="VEuPathDB" id="MicrosporidiaDB:AEWQ_020950"/>
<evidence type="ECO:0000313" key="2">
    <source>
        <dbReference type="EMBL" id="AGE95580.1"/>
    </source>
</evidence>
<dbReference type="Pfam" id="PF08513">
    <property type="entry name" value="LisH"/>
    <property type="match status" value="1"/>
</dbReference>
<dbReference type="InterPro" id="IPR050618">
    <property type="entry name" value="Ubq-SigPath_Reg"/>
</dbReference>
<dbReference type="VEuPathDB" id="MicrosporidiaDB:AEWR_020960"/>
<name>M1K913_ENCCN</name>
<dbReference type="EMBL" id="KC513608">
    <property type="protein sequence ID" value="AGE95580.1"/>
    <property type="molecule type" value="Genomic_DNA"/>
</dbReference>